<evidence type="ECO:0000256" key="5">
    <source>
        <dbReference type="ARBA" id="ARBA00022555"/>
    </source>
</evidence>
<dbReference type="SUPFAM" id="SSF56037">
    <property type="entry name" value="PheT/TilS domain"/>
    <property type="match status" value="1"/>
</dbReference>
<keyword evidence="8 15" id="KW-0547">Nucleotide-binding</keyword>
<keyword evidence="4 15" id="KW-0963">Cytoplasm</keyword>
<dbReference type="SUPFAM" id="SSF54991">
    <property type="entry name" value="Anticodon-binding domain of PheRS"/>
    <property type="match status" value="1"/>
</dbReference>
<keyword evidence="9 15" id="KW-0067">ATP-binding</keyword>
<dbReference type="InterPro" id="IPR005121">
    <property type="entry name" value="Fdx_antiC-bd"/>
</dbReference>
<comment type="similarity">
    <text evidence="2 15">Belongs to the phenylalanyl-tRNA synthetase beta subunit family. Type 1 subfamily.</text>
</comment>
<evidence type="ECO:0000256" key="4">
    <source>
        <dbReference type="ARBA" id="ARBA00022490"/>
    </source>
</evidence>
<protein>
    <recommendedName>
        <fullName evidence="15">Phenylalanine--tRNA ligase beta subunit</fullName>
        <ecNumber evidence="15">6.1.1.20</ecNumber>
    </recommendedName>
    <alternativeName>
        <fullName evidence="15">Phenylalanyl-tRNA synthetase beta subunit</fullName>
        <shortName evidence="15">PheRS</shortName>
    </alternativeName>
</protein>
<dbReference type="EMBL" id="FXTX01000031">
    <property type="protein sequence ID" value="SMP23931.1"/>
    <property type="molecule type" value="Genomic_DNA"/>
</dbReference>
<evidence type="ECO:0000256" key="7">
    <source>
        <dbReference type="ARBA" id="ARBA00022723"/>
    </source>
</evidence>
<dbReference type="Pfam" id="PF03147">
    <property type="entry name" value="FDX-ACB"/>
    <property type="match status" value="1"/>
</dbReference>
<feature type="binding site" evidence="15">
    <location>
        <position position="457"/>
    </location>
    <ligand>
        <name>Mg(2+)</name>
        <dbReference type="ChEBI" id="CHEBI:18420"/>
        <note>shared with alpha subunit</note>
    </ligand>
</feature>
<evidence type="ECO:0000256" key="2">
    <source>
        <dbReference type="ARBA" id="ARBA00008653"/>
    </source>
</evidence>
<feature type="binding site" evidence="15">
    <location>
        <position position="453"/>
    </location>
    <ligand>
        <name>Mg(2+)</name>
        <dbReference type="ChEBI" id="CHEBI:18420"/>
        <note>shared with alpha subunit</note>
    </ligand>
</feature>
<dbReference type="InterPro" id="IPR045864">
    <property type="entry name" value="aa-tRNA-synth_II/BPL/LPL"/>
</dbReference>
<dbReference type="Gene3D" id="3.30.70.380">
    <property type="entry name" value="Ferrodoxin-fold anticodon-binding domain"/>
    <property type="match status" value="1"/>
</dbReference>
<sequence>MKVAYSWIKEFVDIDLPAKEVAEKLNISGIETVSYKFGKYIPNIITVKILSVEKHPERDKLFICKATDGEREYQVITGADNVKKDAVVILAKIGAVIGDKEIKKVKFGSFESEGMFLSLQELGIEESSEGIFLLDEDTPIGVDANKILTLGEDDIFEIEITPNRGDALSVKGLAREISAIFNLSFKDKKVDINCISSDIDIELLTDKTYRYRAVLIKNVLVKQSPLDIRLKLIKSGASVINNIVDITNYILLQEGQPLHAFDFDKIDGAVYIRQAKDGEKVLCLDGIERELSKDDIVIADKEKILAIAGVIGADNSKITEDSKNILLEAANFDRFFVRKTAKRLSISTDSSYRFERGVDIQALENAQNKAVNMILDLAGGEVIAAKDIYHRPYIPKKVVVRPEFIQKILGEKIEEDEIISILNRLQINAEKENNKINVYIPSFRSYDLEREIDIVEEIARIKGYDSFLPSMPHIPLDNFSLSEDYKFFKKTREFFKDNGFNEVVNYTFVSEEIYNILGLNKPNIEISNYLLKTQSIMRDNLAVSLINTLQENLRHNIKDLSIFEISSAFFENHEEIRVGLLAVGDYVKGFSFTKGKYHFSTTKKWGFLSFKGVIESYLKSIGFKNIDFIPADIPFLHKYQSAKIILNNQEIGYFGKIDPEKSDILEIPKDTFIAELKLFYVPRNINEEKLKDGYLFTAYKNKEPVIFKELPKYPAVYRDLAFIVEEDLELDKLIKALRSYELIEEVRVFDIYYIDENKKSVAFNLSFRAKDRSLSDEDINSYVGKIVEDFKERFNAKLREG</sequence>
<evidence type="ECO:0000259" key="17">
    <source>
        <dbReference type="PROSITE" id="PS50886"/>
    </source>
</evidence>
<feature type="binding site" evidence="15">
    <location>
        <position position="456"/>
    </location>
    <ligand>
        <name>Mg(2+)</name>
        <dbReference type="ChEBI" id="CHEBI:18420"/>
        <note>shared with alpha subunit</note>
    </ligand>
</feature>
<keyword evidence="7 15" id="KW-0479">Metal-binding</keyword>
<dbReference type="CDD" id="cd00769">
    <property type="entry name" value="PheRS_beta_core"/>
    <property type="match status" value="1"/>
</dbReference>
<dbReference type="SMART" id="SM00896">
    <property type="entry name" value="FDX-ACB"/>
    <property type="match status" value="1"/>
</dbReference>
<dbReference type="GO" id="GO:0009328">
    <property type="term" value="C:phenylalanine-tRNA ligase complex"/>
    <property type="evidence" value="ECO:0007669"/>
    <property type="project" value="TreeGrafter"/>
</dbReference>
<dbReference type="SMART" id="SM00873">
    <property type="entry name" value="B3_4"/>
    <property type="match status" value="1"/>
</dbReference>
<comment type="cofactor">
    <cofactor evidence="15">
        <name>Mg(2+)</name>
        <dbReference type="ChEBI" id="CHEBI:18420"/>
    </cofactor>
    <text evidence="15">Binds 2 magnesium ions per tetramer.</text>
</comment>
<dbReference type="Gene3D" id="3.50.40.10">
    <property type="entry name" value="Phenylalanyl-trna Synthetase, Chain B, domain 3"/>
    <property type="match status" value="1"/>
</dbReference>
<dbReference type="InterPro" id="IPR036690">
    <property type="entry name" value="Fdx_antiC-bd_sf"/>
</dbReference>
<dbReference type="AlphaFoldDB" id="A0AA45WQ49"/>
<dbReference type="PROSITE" id="PS50886">
    <property type="entry name" value="TRBD"/>
    <property type="match status" value="1"/>
</dbReference>
<dbReference type="HAMAP" id="MF_00283">
    <property type="entry name" value="Phe_tRNA_synth_beta1"/>
    <property type="match status" value="1"/>
</dbReference>
<dbReference type="InterPro" id="IPR041616">
    <property type="entry name" value="PheRS_beta_core"/>
</dbReference>
<dbReference type="GO" id="GO:0006432">
    <property type="term" value="P:phenylalanyl-tRNA aminoacylation"/>
    <property type="evidence" value="ECO:0007669"/>
    <property type="project" value="UniProtKB-UniRule"/>
</dbReference>
<dbReference type="GO" id="GO:0000049">
    <property type="term" value="F:tRNA binding"/>
    <property type="evidence" value="ECO:0007669"/>
    <property type="project" value="UniProtKB-UniRule"/>
</dbReference>
<dbReference type="RefSeq" id="WP_265135043.1">
    <property type="nucleotide sequence ID" value="NZ_FXTX01000031.1"/>
</dbReference>
<evidence type="ECO:0000256" key="14">
    <source>
        <dbReference type="ARBA" id="ARBA00049255"/>
    </source>
</evidence>
<dbReference type="SUPFAM" id="SSF55681">
    <property type="entry name" value="Class II aaRS and biotin synthetases"/>
    <property type="match status" value="1"/>
</dbReference>
<dbReference type="InterPro" id="IPR020825">
    <property type="entry name" value="Phe-tRNA_synthase-like_B3/B4"/>
</dbReference>
<comment type="caution">
    <text evidence="20">The sequence shown here is derived from an EMBL/GenBank/DDBJ whole genome shotgun (WGS) entry which is preliminary data.</text>
</comment>
<dbReference type="InterPro" id="IPR004532">
    <property type="entry name" value="Phe-tRNA-ligase_IIc_bsu_bact"/>
</dbReference>
<dbReference type="CDD" id="cd02796">
    <property type="entry name" value="tRNA_bind_bactPheRS"/>
    <property type="match status" value="1"/>
</dbReference>
<evidence type="ECO:0000256" key="10">
    <source>
        <dbReference type="ARBA" id="ARBA00022842"/>
    </source>
</evidence>
<evidence type="ECO:0000313" key="21">
    <source>
        <dbReference type="Proteomes" id="UP001157947"/>
    </source>
</evidence>
<comment type="subunit">
    <text evidence="3 15">Tetramer of two alpha and two beta subunits.</text>
</comment>
<comment type="subcellular location">
    <subcellularLocation>
        <location evidence="1 15">Cytoplasm</location>
    </subcellularLocation>
</comment>
<proteinExistence type="inferred from homology"/>
<dbReference type="GO" id="GO:0000287">
    <property type="term" value="F:magnesium ion binding"/>
    <property type="evidence" value="ECO:0007669"/>
    <property type="project" value="UniProtKB-UniRule"/>
</dbReference>
<dbReference type="InterPro" id="IPR005147">
    <property type="entry name" value="tRNA_synthase_B5-dom"/>
</dbReference>
<dbReference type="InterPro" id="IPR012340">
    <property type="entry name" value="NA-bd_OB-fold"/>
</dbReference>
<dbReference type="PANTHER" id="PTHR10947:SF0">
    <property type="entry name" value="PHENYLALANINE--TRNA LIGASE BETA SUBUNIT"/>
    <property type="match status" value="1"/>
</dbReference>
<keyword evidence="12 15" id="KW-0648">Protein biosynthesis</keyword>
<dbReference type="Gene3D" id="3.30.56.10">
    <property type="match status" value="2"/>
</dbReference>
<keyword evidence="21" id="KW-1185">Reference proteome</keyword>
<dbReference type="PROSITE" id="PS51447">
    <property type="entry name" value="FDX_ACB"/>
    <property type="match status" value="1"/>
</dbReference>
<dbReference type="Pfam" id="PF03483">
    <property type="entry name" value="B3_4"/>
    <property type="match status" value="1"/>
</dbReference>
<dbReference type="Gene3D" id="3.30.930.10">
    <property type="entry name" value="Bira Bifunctional Protein, Domain 2"/>
    <property type="match status" value="1"/>
</dbReference>
<dbReference type="SMART" id="SM00874">
    <property type="entry name" value="B5"/>
    <property type="match status" value="1"/>
</dbReference>
<dbReference type="SUPFAM" id="SSF46955">
    <property type="entry name" value="Putative DNA-binding domain"/>
    <property type="match status" value="1"/>
</dbReference>
<evidence type="ECO:0000256" key="15">
    <source>
        <dbReference type="HAMAP-Rule" id="MF_00283"/>
    </source>
</evidence>
<dbReference type="PROSITE" id="PS51483">
    <property type="entry name" value="B5"/>
    <property type="match status" value="1"/>
</dbReference>
<evidence type="ECO:0000256" key="12">
    <source>
        <dbReference type="ARBA" id="ARBA00022917"/>
    </source>
</evidence>
<dbReference type="EC" id="6.1.1.20" evidence="15"/>
<feature type="domain" description="FDX-ACB" evidence="18">
    <location>
        <begin position="711"/>
        <end position="799"/>
    </location>
</feature>
<dbReference type="Pfam" id="PF17759">
    <property type="entry name" value="tRNA_synthFbeta"/>
    <property type="match status" value="1"/>
</dbReference>
<evidence type="ECO:0000256" key="13">
    <source>
        <dbReference type="ARBA" id="ARBA00023146"/>
    </source>
</evidence>
<evidence type="ECO:0000313" key="20">
    <source>
        <dbReference type="EMBL" id="SMP23931.1"/>
    </source>
</evidence>
<dbReference type="SUPFAM" id="SSF50249">
    <property type="entry name" value="Nucleic acid-binding proteins"/>
    <property type="match status" value="1"/>
</dbReference>
<gene>
    <name evidence="15" type="primary">pheT</name>
    <name evidence="20" type="ORF">SAMN06264868_1313</name>
</gene>
<dbReference type="InterPro" id="IPR005146">
    <property type="entry name" value="B3/B4_tRNA-bd"/>
</dbReference>
<keyword evidence="13 15" id="KW-0030">Aminoacyl-tRNA synthetase</keyword>
<dbReference type="Gene3D" id="2.40.50.140">
    <property type="entry name" value="Nucleic acid-binding proteins"/>
    <property type="match status" value="1"/>
</dbReference>
<accession>A0AA45WQ49</accession>
<evidence type="ECO:0000256" key="8">
    <source>
        <dbReference type="ARBA" id="ARBA00022741"/>
    </source>
</evidence>
<feature type="domain" description="TRNA-binding" evidence="17">
    <location>
        <begin position="38"/>
        <end position="145"/>
    </location>
</feature>
<comment type="catalytic activity">
    <reaction evidence="14 15">
        <text>tRNA(Phe) + L-phenylalanine + ATP = L-phenylalanyl-tRNA(Phe) + AMP + diphosphate + H(+)</text>
        <dbReference type="Rhea" id="RHEA:19413"/>
        <dbReference type="Rhea" id="RHEA-COMP:9668"/>
        <dbReference type="Rhea" id="RHEA-COMP:9699"/>
        <dbReference type="ChEBI" id="CHEBI:15378"/>
        <dbReference type="ChEBI" id="CHEBI:30616"/>
        <dbReference type="ChEBI" id="CHEBI:33019"/>
        <dbReference type="ChEBI" id="CHEBI:58095"/>
        <dbReference type="ChEBI" id="CHEBI:78442"/>
        <dbReference type="ChEBI" id="CHEBI:78531"/>
        <dbReference type="ChEBI" id="CHEBI:456215"/>
        <dbReference type="EC" id="6.1.1.20"/>
    </reaction>
</comment>
<dbReference type="GO" id="GO:0005524">
    <property type="term" value="F:ATP binding"/>
    <property type="evidence" value="ECO:0007669"/>
    <property type="project" value="UniProtKB-UniRule"/>
</dbReference>
<dbReference type="Pfam" id="PF01588">
    <property type="entry name" value="tRNA_bind"/>
    <property type="match status" value="1"/>
</dbReference>
<name>A0AA45WQ49_9AQUI</name>
<feature type="binding site" evidence="15">
    <location>
        <position position="447"/>
    </location>
    <ligand>
        <name>Mg(2+)</name>
        <dbReference type="ChEBI" id="CHEBI:18420"/>
        <note>shared with alpha subunit</note>
    </ligand>
</feature>
<dbReference type="Pfam" id="PF03484">
    <property type="entry name" value="B5"/>
    <property type="match status" value="1"/>
</dbReference>
<dbReference type="InterPro" id="IPR045060">
    <property type="entry name" value="Phe-tRNA-ligase_IIc_bsu"/>
</dbReference>
<evidence type="ECO:0000256" key="1">
    <source>
        <dbReference type="ARBA" id="ARBA00004496"/>
    </source>
</evidence>
<feature type="domain" description="B5" evidence="19">
    <location>
        <begin position="393"/>
        <end position="469"/>
    </location>
</feature>
<dbReference type="GO" id="GO:0004826">
    <property type="term" value="F:phenylalanine-tRNA ligase activity"/>
    <property type="evidence" value="ECO:0007669"/>
    <property type="project" value="UniProtKB-UniRule"/>
</dbReference>
<evidence type="ECO:0000256" key="3">
    <source>
        <dbReference type="ARBA" id="ARBA00011209"/>
    </source>
</evidence>
<keyword evidence="5 16" id="KW-0820">tRNA-binding</keyword>
<keyword evidence="6 15" id="KW-0436">Ligase</keyword>
<dbReference type="Proteomes" id="UP001157947">
    <property type="component" value="Unassembled WGS sequence"/>
</dbReference>
<evidence type="ECO:0000259" key="19">
    <source>
        <dbReference type="PROSITE" id="PS51483"/>
    </source>
</evidence>
<organism evidence="20 21">
    <name type="scientific">Venenivibrio stagnispumantis</name>
    <dbReference type="NCBI Taxonomy" id="407998"/>
    <lineage>
        <taxon>Bacteria</taxon>
        <taxon>Pseudomonadati</taxon>
        <taxon>Aquificota</taxon>
        <taxon>Aquificia</taxon>
        <taxon>Aquificales</taxon>
        <taxon>Hydrogenothermaceae</taxon>
        <taxon>Venenivibrio</taxon>
    </lineage>
</organism>
<evidence type="ECO:0000256" key="6">
    <source>
        <dbReference type="ARBA" id="ARBA00022598"/>
    </source>
</evidence>
<keyword evidence="10 15" id="KW-0460">Magnesium</keyword>
<evidence type="ECO:0000256" key="9">
    <source>
        <dbReference type="ARBA" id="ARBA00022840"/>
    </source>
</evidence>
<evidence type="ECO:0000259" key="18">
    <source>
        <dbReference type="PROSITE" id="PS51447"/>
    </source>
</evidence>
<keyword evidence="11 16" id="KW-0694">RNA-binding</keyword>
<dbReference type="PANTHER" id="PTHR10947">
    <property type="entry name" value="PHENYLALANYL-TRNA SYNTHETASE BETA CHAIN AND LEUCINE-RICH REPEAT-CONTAINING PROTEIN 47"/>
    <property type="match status" value="1"/>
</dbReference>
<dbReference type="InterPro" id="IPR009061">
    <property type="entry name" value="DNA-bd_dom_put_sf"/>
</dbReference>
<dbReference type="InterPro" id="IPR033714">
    <property type="entry name" value="tRNA_bind_bactPheRS"/>
</dbReference>
<dbReference type="InterPro" id="IPR002547">
    <property type="entry name" value="tRNA-bd_dom"/>
</dbReference>
<evidence type="ECO:0000256" key="16">
    <source>
        <dbReference type="PROSITE-ProRule" id="PRU00209"/>
    </source>
</evidence>
<dbReference type="NCBIfam" id="TIGR00472">
    <property type="entry name" value="pheT_bact"/>
    <property type="match status" value="1"/>
</dbReference>
<reference evidence="20" key="1">
    <citation type="submission" date="2017-05" db="EMBL/GenBank/DDBJ databases">
        <authorList>
            <person name="Varghese N."/>
            <person name="Submissions S."/>
        </authorList>
    </citation>
    <scope>NUCLEOTIDE SEQUENCE</scope>
    <source>
        <strain evidence="20">DSM 18763</strain>
    </source>
</reference>
<evidence type="ECO:0000256" key="11">
    <source>
        <dbReference type="ARBA" id="ARBA00022884"/>
    </source>
</evidence>